<accession>A0ABU8CYZ5</accession>
<keyword evidence="2" id="KW-1185">Reference proteome</keyword>
<sequence>MQDPPESMHDRTLSGTEADWGGATATIRLLDRDSSPVVLLAEGLRTAAALGTSAEDRPSGLPIVVRDVPECGM</sequence>
<dbReference type="RefSeq" id="WP_336131208.1">
    <property type="nucleotide sequence ID" value="NZ_JBANDL010000002.1"/>
</dbReference>
<reference evidence="1 2" key="1">
    <citation type="submission" date="2024-02" db="EMBL/GenBank/DDBJ databases">
        <title>Lysobacter Genome Sequencing and Mining.</title>
        <authorList>
            <person name="Bierman J."/>
            <person name="Walker M.C."/>
        </authorList>
    </citation>
    <scope>NUCLEOTIDE SEQUENCE [LARGE SCALE GENOMIC DNA]</scope>
    <source>
        <strain evidence="1 2">PB6250</strain>
    </source>
</reference>
<name>A0ABU8CYZ5_9GAMM</name>
<evidence type="ECO:0000313" key="2">
    <source>
        <dbReference type="Proteomes" id="UP001387215"/>
    </source>
</evidence>
<comment type="caution">
    <text evidence="1">The sequence shown here is derived from an EMBL/GenBank/DDBJ whole genome shotgun (WGS) entry which is preliminary data.</text>
</comment>
<organism evidence="1 2">
    <name type="scientific">Lysobacter firmicutimachus</name>
    <dbReference type="NCBI Taxonomy" id="1792846"/>
    <lineage>
        <taxon>Bacteria</taxon>
        <taxon>Pseudomonadati</taxon>
        <taxon>Pseudomonadota</taxon>
        <taxon>Gammaproteobacteria</taxon>
        <taxon>Lysobacterales</taxon>
        <taxon>Lysobacteraceae</taxon>
        <taxon>Lysobacter</taxon>
    </lineage>
</organism>
<dbReference type="Proteomes" id="UP001387215">
    <property type="component" value="Unassembled WGS sequence"/>
</dbReference>
<proteinExistence type="predicted"/>
<gene>
    <name evidence="1" type="ORF">V2J18_04830</name>
</gene>
<dbReference type="EMBL" id="JBANDL010000002">
    <property type="protein sequence ID" value="MEI2454002.1"/>
    <property type="molecule type" value="Genomic_DNA"/>
</dbReference>
<protein>
    <submittedName>
        <fullName evidence="1">Uncharacterized protein</fullName>
    </submittedName>
</protein>
<evidence type="ECO:0000313" key="1">
    <source>
        <dbReference type="EMBL" id="MEI2454002.1"/>
    </source>
</evidence>